<keyword evidence="4 5" id="KW-0472">Membrane</keyword>
<name>A0A0C3GSK4_OIDMZ</name>
<gene>
    <name evidence="7" type="ORF">OIDMADRAFT_34839</name>
</gene>
<feature type="domain" description="Wax synthase" evidence="6">
    <location>
        <begin position="239"/>
        <end position="314"/>
    </location>
</feature>
<protein>
    <recommendedName>
        <fullName evidence="6">Wax synthase domain-containing protein</fullName>
    </recommendedName>
</protein>
<evidence type="ECO:0000256" key="1">
    <source>
        <dbReference type="ARBA" id="ARBA00004141"/>
    </source>
</evidence>
<evidence type="ECO:0000256" key="4">
    <source>
        <dbReference type="ARBA" id="ARBA00023136"/>
    </source>
</evidence>
<dbReference type="InParanoid" id="A0A0C3GSK4"/>
<dbReference type="STRING" id="913774.A0A0C3GSK4"/>
<dbReference type="HOGENOM" id="CLU_652281_0_0_1"/>
<feature type="transmembrane region" description="Helical" evidence="5">
    <location>
        <begin position="6"/>
        <end position="25"/>
    </location>
</feature>
<evidence type="ECO:0000256" key="5">
    <source>
        <dbReference type="SAM" id="Phobius"/>
    </source>
</evidence>
<feature type="transmembrane region" description="Helical" evidence="5">
    <location>
        <begin position="55"/>
        <end position="79"/>
    </location>
</feature>
<proteinExistence type="predicted"/>
<feature type="transmembrane region" description="Helical" evidence="5">
    <location>
        <begin position="324"/>
        <end position="342"/>
    </location>
</feature>
<accession>A0A0C3GSK4</accession>
<evidence type="ECO:0000259" key="6">
    <source>
        <dbReference type="Pfam" id="PF13813"/>
    </source>
</evidence>
<organism evidence="7 8">
    <name type="scientific">Oidiodendron maius (strain Zn)</name>
    <dbReference type="NCBI Taxonomy" id="913774"/>
    <lineage>
        <taxon>Eukaryota</taxon>
        <taxon>Fungi</taxon>
        <taxon>Dikarya</taxon>
        <taxon>Ascomycota</taxon>
        <taxon>Pezizomycotina</taxon>
        <taxon>Leotiomycetes</taxon>
        <taxon>Leotiomycetes incertae sedis</taxon>
        <taxon>Myxotrichaceae</taxon>
        <taxon>Oidiodendron</taxon>
    </lineage>
</organism>
<sequence>MELINFVSMCAYFSCSMLLAIIALNSRQSYRPFLLVGIIGCAYRSFRQITDGQIGIWGCEVFAMFIIIYISHISHVLCYEKYVLPKKPNVTFDWVGGYKMLFNARWLGTDRQAPYINVAVQRESRDSSKVWRTGLRSPRAIFLRNRLLSLASTLIFEKMQSYVYLDLAPRYGLQIGITDFLPTKESYFRRLGEVTLRETAVRVWLVTFFLFYSVCLYTTIHDALAFIFVASGFDNPEDWPPLFGDIRDATSIRNFWGKFWHRLVYRSYTSYGIWISKNILHLPKSSLIGKLFINFFVFTMSGCVHVLAIRQLGYTCGAWEEITFYIYNFLGILVEMAAITAFSQITRGYKLNSTSSAVVLLVRPNVSRIFTTVTASQKYVGNLPEFAGLGKLVIVLPVTATAIEPSGGRGETLFRSLHLSQ</sequence>
<keyword evidence="2 5" id="KW-0812">Transmembrane</keyword>
<evidence type="ECO:0000256" key="2">
    <source>
        <dbReference type="ARBA" id="ARBA00022692"/>
    </source>
</evidence>
<dbReference type="InterPro" id="IPR032805">
    <property type="entry name" value="Wax_synthase_dom"/>
</dbReference>
<evidence type="ECO:0000313" key="8">
    <source>
        <dbReference type="Proteomes" id="UP000054321"/>
    </source>
</evidence>
<dbReference type="AlphaFoldDB" id="A0A0C3GSK4"/>
<evidence type="ECO:0000256" key="3">
    <source>
        <dbReference type="ARBA" id="ARBA00022989"/>
    </source>
</evidence>
<reference evidence="8" key="2">
    <citation type="submission" date="2015-01" db="EMBL/GenBank/DDBJ databases">
        <title>Evolutionary Origins and Diversification of the Mycorrhizal Mutualists.</title>
        <authorList>
            <consortium name="DOE Joint Genome Institute"/>
            <consortium name="Mycorrhizal Genomics Consortium"/>
            <person name="Kohler A."/>
            <person name="Kuo A."/>
            <person name="Nagy L.G."/>
            <person name="Floudas D."/>
            <person name="Copeland A."/>
            <person name="Barry K.W."/>
            <person name="Cichocki N."/>
            <person name="Veneault-Fourrey C."/>
            <person name="LaButti K."/>
            <person name="Lindquist E.A."/>
            <person name="Lipzen A."/>
            <person name="Lundell T."/>
            <person name="Morin E."/>
            <person name="Murat C."/>
            <person name="Riley R."/>
            <person name="Ohm R."/>
            <person name="Sun H."/>
            <person name="Tunlid A."/>
            <person name="Henrissat B."/>
            <person name="Grigoriev I.V."/>
            <person name="Hibbett D.S."/>
            <person name="Martin F."/>
        </authorList>
    </citation>
    <scope>NUCLEOTIDE SEQUENCE [LARGE SCALE GENOMIC DNA]</scope>
    <source>
        <strain evidence="8">Zn</strain>
    </source>
</reference>
<dbReference type="EMBL" id="KN832890">
    <property type="protein sequence ID" value="KIM94269.1"/>
    <property type="molecule type" value="Genomic_DNA"/>
</dbReference>
<dbReference type="Proteomes" id="UP000054321">
    <property type="component" value="Unassembled WGS sequence"/>
</dbReference>
<evidence type="ECO:0000313" key="7">
    <source>
        <dbReference type="EMBL" id="KIM94269.1"/>
    </source>
</evidence>
<keyword evidence="8" id="KW-1185">Reference proteome</keyword>
<feature type="transmembrane region" description="Helical" evidence="5">
    <location>
        <begin position="292"/>
        <end position="312"/>
    </location>
</feature>
<comment type="subcellular location">
    <subcellularLocation>
        <location evidence="1">Membrane</location>
        <topology evidence="1">Multi-pass membrane protein</topology>
    </subcellularLocation>
</comment>
<dbReference type="Pfam" id="PF13813">
    <property type="entry name" value="MBOAT_2"/>
    <property type="match status" value="1"/>
</dbReference>
<dbReference type="OrthoDB" id="1077582at2759"/>
<dbReference type="GO" id="GO:0016020">
    <property type="term" value="C:membrane"/>
    <property type="evidence" value="ECO:0007669"/>
    <property type="project" value="UniProtKB-SubCell"/>
</dbReference>
<feature type="transmembrane region" description="Helical" evidence="5">
    <location>
        <begin position="203"/>
        <end position="233"/>
    </location>
</feature>
<reference evidence="7 8" key="1">
    <citation type="submission" date="2014-04" db="EMBL/GenBank/DDBJ databases">
        <authorList>
            <consortium name="DOE Joint Genome Institute"/>
            <person name="Kuo A."/>
            <person name="Martino E."/>
            <person name="Perotto S."/>
            <person name="Kohler A."/>
            <person name="Nagy L.G."/>
            <person name="Floudas D."/>
            <person name="Copeland A."/>
            <person name="Barry K.W."/>
            <person name="Cichocki N."/>
            <person name="Veneault-Fourrey C."/>
            <person name="LaButti K."/>
            <person name="Lindquist E.A."/>
            <person name="Lipzen A."/>
            <person name="Lundell T."/>
            <person name="Morin E."/>
            <person name="Murat C."/>
            <person name="Sun H."/>
            <person name="Tunlid A."/>
            <person name="Henrissat B."/>
            <person name="Grigoriev I.V."/>
            <person name="Hibbett D.S."/>
            <person name="Martin F."/>
            <person name="Nordberg H.P."/>
            <person name="Cantor M.N."/>
            <person name="Hua S.X."/>
        </authorList>
    </citation>
    <scope>NUCLEOTIDE SEQUENCE [LARGE SCALE GENOMIC DNA]</scope>
    <source>
        <strain evidence="7 8">Zn</strain>
    </source>
</reference>
<keyword evidence="3 5" id="KW-1133">Transmembrane helix</keyword>
<feature type="transmembrane region" description="Helical" evidence="5">
    <location>
        <begin position="32"/>
        <end position="49"/>
    </location>
</feature>